<keyword evidence="3" id="KW-1185">Reference proteome</keyword>
<comment type="caution">
    <text evidence="2">The sequence shown here is derived from an EMBL/GenBank/DDBJ whole genome shotgun (WGS) entry which is preliminary data.</text>
</comment>
<reference evidence="2 3" key="1">
    <citation type="submission" date="2021-06" db="EMBL/GenBank/DDBJ databases">
        <authorList>
            <person name="Kallberg Y."/>
            <person name="Tangrot J."/>
            <person name="Rosling A."/>
        </authorList>
    </citation>
    <scope>NUCLEOTIDE SEQUENCE [LARGE SCALE GENOMIC DNA]</scope>
    <source>
        <strain evidence="2 3">120-4 pot B 10/14</strain>
    </source>
</reference>
<feature type="non-terminal residue" evidence="2">
    <location>
        <position position="101"/>
    </location>
</feature>
<feature type="compositionally biased region" description="Polar residues" evidence="1">
    <location>
        <begin position="1"/>
        <end position="13"/>
    </location>
</feature>
<sequence>MELDNNLYSQSQYYPLDPLSEDGLIDKAQRDGFEVNNNTDGHQPNQYKSRGEALSKRKVYDLSNSINQANNNRSLSRGEVSSTSQANNNGPGCIQSSIVQT</sequence>
<organism evidence="2 3">
    <name type="scientific">Gigaspora margarita</name>
    <dbReference type="NCBI Taxonomy" id="4874"/>
    <lineage>
        <taxon>Eukaryota</taxon>
        <taxon>Fungi</taxon>
        <taxon>Fungi incertae sedis</taxon>
        <taxon>Mucoromycota</taxon>
        <taxon>Glomeromycotina</taxon>
        <taxon>Glomeromycetes</taxon>
        <taxon>Diversisporales</taxon>
        <taxon>Gigasporaceae</taxon>
        <taxon>Gigaspora</taxon>
    </lineage>
</organism>
<dbReference type="EMBL" id="CAJVQB010018027">
    <property type="protein sequence ID" value="CAG8786304.1"/>
    <property type="molecule type" value="Genomic_DNA"/>
</dbReference>
<feature type="compositionally biased region" description="Basic and acidic residues" evidence="1">
    <location>
        <begin position="49"/>
        <end position="60"/>
    </location>
</feature>
<accession>A0ABN7VMP4</accession>
<evidence type="ECO:0000256" key="1">
    <source>
        <dbReference type="SAM" id="MobiDB-lite"/>
    </source>
</evidence>
<evidence type="ECO:0000313" key="2">
    <source>
        <dbReference type="EMBL" id="CAG8786304.1"/>
    </source>
</evidence>
<protein>
    <submittedName>
        <fullName evidence="2">37677_t:CDS:1</fullName>
    </submittedName>
</protein>
<proteinExistence type="predicted"/>
<evidence type="ECO:0000313" key="3">
    <source>
        <dbReference type="Proteomes" id="UP000789901"/>
    </source>
</evidence>
<name>A0ABN7VMP4_GIGMA</name>
<feature type="region of interest" description="Disordered" evidence="1">
    <location>
        <begin position="1"/>
        <end position="101"/>
    </location>
</feature>
<feature type="compositionally biased region" description="Polar residues" evidence="1">
    <location>
        <begin position="62"/>
        <end position="101"/>
    </location>
</feature>
<feature type="compositionally biased region" description="Polar residues" evidence="1">
    <location>
        <begin position="35"/>
        <end position="48"/>
    </location>
</feature>
<feature type="compositionally biased region" description="Basic and acidic residues" evidence="1">
    <location>
        <begin position="24"/>
        <end position="33"/>
    </location>
</feature>
<gene>
    <name evidence="2" type="ORF">GMARGA_LOCUS20496</name>
</gene>
<dbReference type="Proteomes" id="UP000789901">
    <property type="component" value="Unassembled WGS sequence"/>
</dbReference>